<evidence type="ECO:0000259" key="13">
    <source>
        <dbReference type="PROSITE" id="PS50157"/>
    </source>
</evidence>
<evidence type="ECO:0000256" key="5">
    <source>
        <dbReference type="ARBA" id="ARBA00022771"/>
    </source>
</evidence>
<evidence type="ECO:0000256" key="12">
    <source>
        <dbReference type="SAM" id="MobiDB-lite"/>
    </source>
</evidence>
<dbReference type="GO" id="GO:0003677">
    <property type="term" value="F:DNA binding"/>
    <property type="evidence" value="ECO:0007669"/>
    <property type="project" value="UniProtKB-KW"/>
</dbReference>
<keyword evidence="9" id="KW-0804">Transcription</keyword>
<evidence type="ECO:0000256" key="2">
    <source>
        <dbReference type="ARBA" id="ARBA00006991"/>
    </source>
</evidence>
<evidence type="ECO:0000313" key="15">
    <source>
        <dbReference type="Proteomes" id="UP000243006"/>
    </source>
</evidence>
<dbReference type="Proteomes" id="UP000243006">
    <property type="component" value="Unassembled WGS sequence"/>
</dbReference>
<feature type="region of interest" description="Disordered" evidence="12">
    <location>
        <begin position="692"/>
        <end position="717"/>
    </location>
</feature>
<dbReference type="PANTHER" id="PTHR24379:SF121">
    <property type="entry name" value="C2H2-TYPE DOMAIN-CONTAINING PROTEIN"/>
    <property type="match status" value="1"/>
</dbReference>
<dbReference type="PANTHER" id="PTHR24379">
    <property type="entry name" value="KRAB AND ZINC FINGER DOMAIN-CONTAINING"/>
    <property type="match status" value="1"/>
</dbReference>
<dbReference type="FunFam" id="3.30.160.60:FF:001156">
    <property type="entry name" value="Zinc finger protein 407"/>
    <property type="match status" value="1"/>
</dbReference>
<dbReference type="AlphaFoldDB" id="A0A1Y3EV01"/>
<feature type="compositionally biased region" description="Basic and acidic residues" evidence="12">
    <location>
        <begin position="694"/>
        <end position="706"/>
    </location>
</feature>
<evidence type="ECO:0000256" key="4">
    <source>
        <dbReference type="ARBA" id="ARBA00022737"/>
    </source>
</evidence>
<keyword evidence="10" id="KW-0539">Nucleus</keyword>
<dbReference type="Pfam" id="PF00096">
    <property type="entry name" value="zf-C2H2"/>
    <property type="match status" value="4"/>
</dbReference>
<reference evidence="14 15" key="1">
    <citation type="submission" date="2015-04" db="EMBL/GenBank/DDBJ databases">
        <title>Draft genome of the roundworm Trichinella nativa.</title>
        <authorList>
            <person name="Mitreva M."/>
        </authorList>
    </citation>
    <scope>NUCLEOTIDE SEQUENCE [LARGE SCALE GENOMIC DNA]</scope>
    <source>
        <strain evidence="14 15">ISS45</strain>
    </source>
</reference>
<keyword evidence="5 11" id="KW-0863">Zinc-finger</keyword>
<evidence type="ECO:0000313" key="14">
    <source>
        <dbReference type="EMBL" id="OUC48961.1"/>
    </source>
</evidence>
<evidence type="ECO:0000256" key="1">
    <source>
        <dbReference type="ARBA" id="ARBA00004123"/>
    </source>
</evidence>
<dbReference type="Gene3D" id="3.30.160.60">
    <property type="entry name" value="Classic Zinc Finger"/>
    <property type="match status" value="7"/>
</dbReference>
<dbReference type="SUPFAM" id="SSF57667">
    <property type="entry name" value="beta-beta-alpha zinc fingers"/>
    <property type="match status" value="6"/>
</dbReference>
<evidence type="ECO:0000256" key="3">
    <source>
        <dbReference type="ARBA" id="ARBA00022723"/>
    </source>
</evidence>
<feature type="domain" description="C2H2-type" evidence="13">
    <location>
        <begin position="246"/>
        <end position="273"/>
    </location>
</feature>
<dbReference type="PROSITE" id="PS00028">
    <property type="entry name" value="ZINC_FINGER_C2H2_1"/>
    <property type="match status" value="6"/>
</dbReference>
<feature type="domain" description="C2H2-type" evidence="13">
    <location>
        <begin position="331"/>
        <end position="358"/>
    </location>
</feature>
<comment type="caution">
    <text evidence="14">The sequence shown here is derived from an EMBL/GenBank/DDBJ whole genome shotgun (WGS) entry which is preliminary data.</text>
</comment>
<dbReference type="SMART" id="SM00355">
    <property type="entry name" value="ZnF_C2H2"/>
    <property type="match status" value="10"/>
</dbReference>
<feature type="domain" description="C2H2-type" evidence="13">
    <location>
        <begin position="218"/>
        <end position="245"/>
    </location>
</feature>
<keyword evidence="6" id="KW-0862">Zinc</keyword>
<feature type="domain" description="C2H2-type" evidence="13">
    <location>
        <begin position="303"/>
        <end position="330"/>
    </location>
</feature>
<keyword evidence="4" id="KW-0677">Repeat</keyword>
<keyword evidence="8" id="KW-0238">DNA-binding</keyword>
<evidence type="ECO:0000256" key="11">
    <source>
        <dbReference type="PROSITE-ProRule" id="PRU00042"/>
    </source>
</evidence>
<feature type="domain" description="C2H2-type" evidence="13">
    <location>
        <begin position="445"/>
        <end position="472"/>
    </location>
</feature>
<dbReference type="GO" id="GO:0005634">
    <property type="term" value="C:nucleus"/>
    <property type="evidence" value="ECO:0007669"/>
    <property type="project" value="UniProtKB-SubCell"/>
</dbReference>
<keyword evidence="3" id="KW-0479">Metal-binding</keyword>
<gene>
    <name evidence="14" type="ORF">D917_05837</name>
</gene>
<feature type="domain" description="C2H2-type" evidence="13">
    <location>
        <begin position="473"/>
        <end position="501"/>
    </location>
</feature>
<dbReference type="InterPro" id="IPR036236">
    <property type="entry name" value="Znf_C2H2_sf"/>
</dbReference>
<feature type="domain" description="C2H2-type" evidence="13">
    <location>
        <begin position="417"/>
        <end position="444"/>
    </location>
</feature>
<comment type="similarity">
    <text evidence="2">Belongs to the krueppel C2H2-type zinc-finger protein family.</text>
</comment>
<dbReference type="EMBL" id="LVZM01001735">
    <property type="protein sequence ID" value="OUC48961.1"/>
    <property type="molecule type" value="Genomic_DNA"/>
</dbReference>
<dbReference type="FunFam" id="3.30.160.60:FF:000049">
    <property type="entry name" value="transcriptional repressor CTCF isoform X1"/>
    <property type="match status" value="2"/>
</dbReference>
<feature type="domain" description="C2H2-type" evidence="13">
    <location>
        <begin position="274"/>
        <end position="302"/>
    </location>
</feature>
<keyword evidence="7" id="KW-0805">Transcription regulation</keyword>
<feature type="domain" description="C2H2-type" evidence="13">
    <location>
        <begin position="388"/>
        <end position="416"/>
    </location>
</feature>
<evidence type="ECO:0000256" key="6">
    <source>
        <dbReference type="ARBA" id="ARBA00022833"/>
    </source>
</evidence>
<dbReference type="FunFam" id="3.30.160.60:FF:001668">
    <property type="entry name" value="transcriptional repressor CTCF"/>
    <property type="match status" value="1"/>
</dbReference>
<organism evidence="14 15">
    <name type="scientific">Trichinella nativa</name>
    <dbReference type="NCBI Taxonomy" id="6335"/>
    <lineage>
        <taxon>Eukaryota</taxon>
        <taxon>Metazoa</taxon>
        <taxon>Ecdysozoa</taxon>
        <taxon>Nematoda</taxon>
        <taxon>Enoplea</taxon>
        <taxon>Dorylaimia</taxon>
        <taxon>Trichinellida</taxon>
        <taxon>Trichinellidae</taxon>
        <taxon>Trichinella</taxon>
    </lineage>
</organism>
<sequence length="717" mass="77887">MLYFAVLIPLSQTDTSSLQPGNTILLPILPTLLPDGNVEMRIAGMNVAFPTNMHEFGTAMEQMNVQSNMASSATVTAAASPTIIAVAGSLIDQMKQNCGPALPPQAVVINAMNFAASCQPAISNTVAAHPKTVFYLEGSAGAVTSETGTVFAVPTVAAGAVATSAVAPESSPTKLANIGRGQPILTKCVRVPQTSGSRDGPVCRADVAPKGNCESMVYQCEFCPYTNHKRYLLLRHMKSHSEERPFKCTVCERCFKTNSSLQNHINTHTGTRPHQCKGCELAFTTSGELIRHIRYKHTLEKPHKCTECSYASVELSKLKRHIRSHTGERPYHCPHCSYASPDTYKLKRHLRVHTGEKPYQCEVCNQRFTQSNSLKAHKLIHSGSRPVFQCKFCPSSCGRKTDLRIHVQKLHTASAPIKCKKCDRTFTDRYTFKLHCKEHDGERCYQCHLCPYSAMAQRHLEAHTLLHHSDKPYKCVDCNLSFKQVSLLKRHVESTHAAANQLNDNLASPSTSGVSVASASSSSSFSSTSPNSSANLLHVSVEANVGSHHQQVESVHDLQAASAAAQSLVMNRNVDDHLVTCVVKPEHLDEDIDELYDMDDKGQSAAIRFAESFGASSSSSSLLHSEKIEQEIKNEMGEIVLVGMNQIGSLGGGRIDTLHDSITELKCAAQATSSTTGGVASALLQQGMAQFSDYDPKNGKQQHDGNGKPIVGWSGSC</sequence>
<feature type="domain" description="C2H2-type" evidence="13">
    <location>
        <begin position="359"/>
        <end position="386"/>
    </location>
</feature>
<evidence type="ECO:0000256" key="10">
    <source>
        <dbReference type="ARBA" id="ARBA00023242"/>
    </source>
</evidence>
<dbReference type="FunFam" id="3.30.160.60:FF:000373">
    <property type="entry name" value="Putative transcriptional repressor ctcf"/>
    <property type="match status" value="1"/>
</dbReference>
<protein>
    <submittedName>
        <fullName evidence="14">Zinc finger, C2H2 type</fullName>
    </submittedName>
</protein>
<dbReference type="PROSITE" id="PS50157">
    <property type="entry name" value="ZINC_FINGER_C2H2_2"/>
    <property type="match status" value="10"/>
</dbReference>
<accession>A0A1Y3EV01</accession>
<name>A0A1Y3EV01_9BILA</name>
<evidence type="ECO:0000256" key="9">
    <source>
        <dbReference type="ARBA" id="ARBA00023163"/>
    </source>
</evidence>
<proteinExistence type="inferred from homology"/>
<evidence type="ECO:0000256" key="8">
    <source>
        <dbReference type="ARBA" id="ARBA00023125"/>
    </source>
</evidence>
<dbReference type="GO" id="GO:0008270">
    <property type="term" value="F:zinc ion binding"/>
    <property type="evidence" value="ECO:0007669"/>
    <property type="project" value="UniProtKB-KW"/>
</dbReference>
<comment type="subcellular location">
    <subcellularLocation>
        <location evidence="1">Nucleus</location>
    </subcellularLocation>
</comment>
<evidence type="ECO:0000256" key="7">
    <source>
        <dbReference type="ARBA" id="ARBA00023015"/>
    </source>
</evidence>
<dbReference type="InterPro" id="IPR013087">
    <property type="entry name" value="Znf_C2H2_type"/>
</dbReference>